<dbReference type="Pfam" id="PF02627">
    <property type="entry name" value="CMD"/>
    <property type="match status" value="1"/>
</dbReference>
<evidence type="ECO:0000313" key="2">
    <source>
        <dbReference type="EMBL" id="RCW70357.1"/>
    </source>
</evidence>
<gene>
    <name evidence="2" type="ORF">DES41_105299</name>
</gene>
<reference evidence="2 3" key="1">
    <citation type="submission" date="2018-07" db="EMBL/GenBank/DDBJ databases">
        <title>Genomic Encyclopedia of Type Strains, Phase IV (KMG-IV): sequencing the most valuable type-strain genomes for metagenomic binning, comparative biology and taxonomic classification.</title>
        <authorList>
            <person name="Goeker M."/>
        </authorList>
    </citation>
    <scope>NUCLEOTIDE SEQUENCE [LARGE SCALE GENOMIC DNA]</scope>
    <source>
        <strain evidence="2 3">DSM 21634</strain>
    </source>
</reference>
<dbReference type="InterPro" id="IPR029032">
    <property type="entry name" value="AhpD-like"/>
</dbReference>
<dbReference type="RefSeq" id="WP_114469300.1">
    <property type="nucleotide sequence ID" value="NZ_QPJK01000005.1"/>
</dbReference>
<proteinExistence type="predicted"/>
<evidence type="ECO:0000313" key="3">
    <source>
        <dbReference type="Proteomes" id="UP000252884"/>
    </source>
</evidence>
<dbReference type="PANTHER" id="PTHR33930:SF2">
    <property type="entry name" value="BLR3452 PROTEIN"/>
    <property type="match status" value="1"/>
</dbReference>
<dbReference type="GO" id="GO:0051920">
    <property type="term" value="F:peroxiredoxin activity"/>
    <property type="evidence" value="ECO:0007669"/>
    <property type="project" value="InterPro"/>
</dbReference>
<comment type="caution">
    <text evidence="2">The sequence shown here is derived from an EMBL/GenBank/DDBJ whole genome shotgun (WGS) entry which is preliminary data.</text>
</comment>
<dbReference type="Gene3D" id="1.20.1290.10">
    <property type="entry name" value="AhpD-like"/>
    <property type="match status" value="2"/>
</dbReference>
<dbReference type="OrthoDB" id="3824300at2"/>
<dbReference type="SUPFAM" id="SSF69118">
    <property type="entry name" value="AhpD-like"/>
    <property type="match status" value="1"/>
</dbReference>
<dbReference type="PANTHER" id="PTHR33930">
    <property type="entry name" value="ALKYL HYDROPEROXIDE REDUCTASE AHPD"/>
    <property type="match status" value="1"/>
</dbReference>
<dbReference type="Proteomes" id="UP000252884">
    <property type="component" value="Unassembled WGS sequence"/>
</dbReference>
<keyword evidence="2" id="KW-0575">Peroxidase</keyword>
<protein>
    <submittedName>
        <fullName evidence="2">Alkylhydroperoxidase/carboxymuconolactone decarboxylase family protein YurZ</fullName>
    </submittedName>
</protein>
<dbReference type="EMBL" id="QPJK01000005">
    <property type="protein sequence ID" value="RCW70357.1"/>
    <property type="molecule type" value="Genomic_DNA"/>
</dbReference>
<feature type="domain" description="Carboxymuconolactone decarboxylase-like" evidence="1">
    <location>
        <begin position="38"/>
        <end position="108"/>
    </location>
</feature>
<dbReference type="AlphaFoldDB" id="A0A368XUZ4"/>
<name>A0A368XUZ4_9BURK</name>
<organism evidence="2 3">
    <name type="scientific">Pseudorhodoferax soli</name>
    <dbReference type="NCBI Taxonomy" id="545864"/>
    <lineage>
        <taxon>Bacteria</taxon>
        <taxon>Pseudomonadati</taxon>
        <taxon>Pseudomonadota</taxon>
        <taxon>Betaproteobacteria</taxon>
        <taxon>Burkholderiales</taxon>
        <taxon>Comamonadaceae</taxon>
    </lineage>
</organism>
<sequence>MSTHSTADTATREQTKAFFIAERGYWRPWTETLLDVNPGFLQQYARYAGHPARTGPLTPRMVELIYVALDASSSHLFASGLQTHLQRALEVGATQADIFDVLHLVAVQGVASVCQASDILAELTGSPDAAPAIDTPLQQRIDRVGPAHALPLAQLAQRDPGYAQVLLDFIEHGRPEGGLTPAERSTVQLALHACFTAFNAQAVRQIAATALAQGVPAAELQQAIQLGAHLAVHGTALGATVFQQVQDGKDATAPAAGR</sequence>
<keyword evidence="2" id="KW-0560">Oxidoreductase</keyword>
<evidence type="ECO:0000259" key="1">
    <source>
        <dbReference type="Pfam" id="PF02627"/>
    </source>
</evidence>
<dbReference type="InterPro" id="IPR003779">
    <property type="entry name" value="CMD-like"/>
</dbReference>
<keyword evidence="3" id="KW-1185">Reference proteome</keyword>
<accession>A0A368XUZ4</accession>